<sequence length="60" mass="6052">MTPHANVEPGAYAGAAASSALGRRIAGVVVAEARKTPCSACGDRESARKEAPREGFPAAI</sequence>
<dbReference type="EMBL" id="QXCT01000001">
    <property type="protein sequence ID" value="MDW9252643.1"/>
    <property type="molecule type" value="Genomic_DNA"/>
</dbReference>
<accession>A0AAW9CU62</accession>
<dbReference type="AlphaFoldDB" id="A0AAW9CU62"/>
<comment type="caution">
    <text evidence="2">The sequence shown here is derived from an EMBL/GenBank/DDBJ whole genome shotgun (WGS) entry which is preliminary data.</text>
</comment>
<protein>
    <submittedName>
        <fullName evidence="2">Uncharacterized protein</fullName>
    </submittedName>
</protein>
<feature type="compositionally biased region" description="Basic and acidic residues" evidence="1">
    <location>
        <begin position="42"/>
        <end position="53"/>
    </location>
</feature>
<organism evidence="2 3">
    <name type="scientific">Burkholderia thailandensis</name>
    <dbReference type="NCBI Taxonomy" id="57975"/>
    <lineage>
        <taxon>Bacteria</taxon>
        <taxon>Pseudomonadati</taxon>
        <taxon>Pseudomonadota</taxon>
        <taxon>Betaproteobacteria</taxon>
        <taxon>Burkholderiales</taxon>
        <taxon>Burkholderiaceae</taxon>
        <taxon>Burkholderia</taxon>
        <taxon>pseudomallei group</taxon>
    </lineage>
</organism>
<name>A0AAW9CU62_BURTH</name>
<evidence type="ECO:0000313" key="2">
    <source>
        <dbReference type="EMBL" id="MDW9252643.1"/>
    </source>
</evidence>
<feature type="region of interest" description="Disordered" evidence="1">
    <location>
        <begin position="40"/>
        <end position="60"/>
    </location>
</feature>
<evidence type="ECO:0000256" key="1">
    <source>
        <dbReference type="SAM" id="MobiDB-lite"/>
    </source>
</evidence>
<evidence type="ECO:0000313" key="3">
    <source>
        <dbReference type="Proteomes" id="UP001272137"/>
    </source>
</evidence>
<dbReference type="Proteomes" id="UP001272137">
    <property type="component" value="Unassembled WGS sequence"/>
</dbReference>
<proteinExistence type="predicted"/>
<gene>
    <name evidence="2" type="ORF">C7S16_5946</name>
</gene>
<reference evidence="2" key="1">
    <citation type="submission" date="2018-08" db="EMBL/GenBank/DDBJ databases">
        <title>Identification of Burkholderia cepacia strains that express a Burkholderia pseudomallei-like capsular polysaccharide.</title>
        <authorList>
            <person name="Burtnick M.N."/>
            <person name="Vongsouvath M."/>
            <person name="Newton P."/>
            <person name="Wuthiekanun V."/>
            <person name="Limmathurotsakul D."/>
            <person name="Brett P.J."/>
            <person name="Chantratita N."/>
            <person name="Dance D.A."/>
        </authorList>
    </citation>
    <scope>NUCLEOTIDE SEQUENCE</scope>
    <source>
        <strain evidence="2">SBXCC001</strain>
    </source>
</reference>